<dbReference type="AlphaFoldDB" id="A0A259TVP6"/>
<dbReference type="Proteomes" id="UP000216446">
    <property type="component" value="Unassembled WGS sequence"/>
</dbReference>
<dbReference type="InParanoid" id="A0A259TVP6"/>
<sequence length="199" mass="20555">MDPKTTLAASAALPTPDGVSALAARSLARESGAAFQSLLAATHDALGRLIATVRAAESSALCLAQQEHAHGIAENLIATREALYTGIADEARCLRTGAPSLSAALRGLVRPTRQRLADAAQAVREAARTSLQPEACGGSGWFVSTARAVEALGETATHLDALAEAQPQGSAARELGAEVASMLRHSRDTLLADIERLVD</sequence>
<evidence type="ECO:0000313" key="1">
    <source>
        <dbReference type="EMBL" id="OZC01835.1"/>
    </source>
</evidence>
<dbReference type="RefSeq" id="WP_094545455.1">
    <property type="nucleotide sequence ID" value="NZ_MQWB01000001.1"/>
</dbReference>
<keyword evidence="2" id="KW-1185">Reference proteome</keyword>
<name>A0A259TVP6_9BACT</name>
<accession>A0A259TVP6</accession>
<evidence type="ECO:0000313" key="2">
    <source>
        <dbReference type="Proteomes" id="UP000216446"/>
    </source>
</evidence>
<gene>
    <name evidence="1" type="ORF">BSZ36_01820</name>
</gene>
<dbReference type="EMBL" id="MQWB01000001">
    <property type="protein sequence ID" value="OZC01835.1"/>
    <property type="molecule type" value="Genomic_DNA"/>
</dbReference>
<organism evidence="1 2">
    <name type="scientific">Rubricoccus marinus</name>
    <dbReference type="NCBI Taxonomy" id="716817"/>
    <lineage>
        <taxon>Bacteria</taxon>
        <taxon>Pseudomonadati</taxon>
        <taxon>Rhodothermota</taxon>
        <taxon>Rhodothermia</taxon>
        <taxon>Rhodothermales</taxon>
        <taxon>Rubricoccaceae</taxon>
        <taxon>Rubricoccus</taxon>
    </lineage>
</organism>
<proteinExistence type="predicted"/>
<comment type="caution">
    <text evidence="1">The sequence shown here is derived from an EMBL/GenBank/DDBJ whole genome shotgun (WGS) entry which is preliminary data.</text>
</comment>
<protein>
    <submittedName>
        <fullName evidence="1">Uncharacterized protein</fullName>
    </submittedName>
</protein>
<reference evidence="1 2" key="1">
    <citation type="submission" date="2016-11" db="EMBL/GenBank/DDBJ databases">
        <title>Study of marine rhodopsin-containing bacteria.</title>
        <authorList>
            <person name="Yoshizawa S."/>
            <person name="Kumagai Y."/>
            <person name="Kogure K."/>
        </authorList>
    </citation>
    <scope>NUCLEOTIDE SEQUENCE [LARGE SCALE GENOMIC DNA]</scope>
    <source>
        <strain evidence="1 2">SG-29</strain>
    </source>
</reference>